<dbReference type="NCBIfam" id="NF004044">
    <property type="entry name" value="PRK05561.1"/>
    <property type="match status" value="1"/>
</dbReference>
<dbReference type="GO" id="GO:0005524">
    <property type="term" value="F:ATP binding"/>
    <property type="evidence" value="ECO:0007669"/>
    <property type="project" value="UniProtKB-UniRule"/>
</dbReference>
<dbReference type="Proteomes" id="UP000197065">
    <property type="component" value="Unassembled WGS sequence"/>
</dbReference>
<keyword evidence="4 8" id="KW-0067">ATP-binding</keyword>
<comment type="subcellular location">
    <subcellularLocation>
        <location evidence="8">Cytoplasm</location>
    </subcellularLocation>
</comment>
<comment type="catalytic activity">
    <reaction evidence="1 8 9">
        <text>ATP-dependent breakage, passage and rejoining of double-stranded DNA.</text>
        <dbReference type="EC" id="5.6.2.2"/>
    </reaction>
</comment>
<dbReference type="RefSeq" id="WP_279311739.1">
    <property type="nucleotide sequence ID" value="NZ_FYEH01000006.1"/>
</dbReference>
<evidence type="ECO:0000256" key="5">
    <source>
        <dbReference type="ARBA" id="ARBA00023029"/>
    </source>
</evidence>
<dbReference type="CDD" id="cd00187">
    <property type="entry name" value="TOP4c"/>
    <property type="match status" value="1"/>
</dbReference>
<evidence type="ECO:0000256" key="1">
    <source>
        <dbReference type="ARBA" id="ARBA00000185"/>
    </source>
</evidence>
<dbReference type="InterPro" id="IPR006691">
    <property type="entry name" value="GyrA/parC_rep"/>
</dbReference>
<dbReference type="InterPro" id="IPR035516">
    <property type="entry name" value="Gyrase/topoIV_suA_C"/>
</dbReference>
<feature type="short sequence motif" description="GyrA-box" evidence="8">
    <location>
        <begin position="554"/>
        <end position="560"/>
    </location>
</feature>
<keyword evidence="8" id="KW-0963">Cytoplasm</keyword>
<proteinExistence type="inferred from homology"/>
<dbReference type="GO" id="GO:0006265">
    <property type="term" value="P:DNA topological change"/>
    <property type="evidence" value="ECO:0007669"/>
    <property type="project" value="UniProtKB-UniRule"/>
</dbReference>
<evidence type="ECO:0000256" key="7">
    <source>
        <dbReference type="ARBA" id="ARBA00023235"/>
    </source>
</evidence>
<feature type="compositionally biased region" description="Polar residues" evidence="10">
    <location>
        <begin position="918"/>
        <end position="927"/>
    </location>
</feature>
<evidence type="ECO:0000256" key="10">
    <source>
        <dbReference type="SAM" id="MobiDB-lite"/>
    </source>
</evidence>
<dbReference type="EC" id="5.6.2.2" evidence="8"/>
<dbReference type="PROSITE" id="PS52040">
    <property type="entry name" value="TOPO_IIA"/>
    <property type="match status" value="1"/>
</dbReference>
<dbReference type="Pfam" id="PF00521">
    <property type="entry name" value="DNA_topoisoIV"/>
    <property type="match status" value="1"/>
</dbReference>
<organism evidence="12 13">
    <name type="scientific">Arboricoccus pini</name>
    <dbReference type="NCBI Taxonomy" id="1963835"/>
    <lineage>
        <taxon>Bacteria</taxon>
        <taxon>Pseudomonadati</taxon>
        <taxon>Pseudomonadota</taxon>
        <taxon>Alphaproteobacteria</taxon>
        <taxon>Geminicoccales</taxon>
        <taxon>Geminicoccaceae</taxon>
        <taxon>Arboricoccus</taxon>
    </lineage>
</organism>
<evidence type="ECO:0000256" key="3">
    <source>
        <dbReference type="ARBA" id="ARBA00022741"/>
    </source>
</evidence>
<comment type="subunit">
    <text evidence="8">Heterotetramer, composed of two GyrA and two GyrB chains. In the heterotetramer, GyrA contains the active site tyrosine that forms a transient covalent intermediate with DNA, while GyrB binds cofactors and catalyzes ATP hydrolysis.</text>
</comment>
<dbReference type="HAMAP" id="MF_01897">
    <property type="entry name" value="GyrA"/>
    <property type="match status" value="1"/>
</dbReference>
<evidence type="ECO:0000259" key="11">
    <source>
        <dbReference type="PROSITE" id="PS52040"/>
    </source>
</evidence>
<accession>A0A212R692</accession>
<dbReference type="Gene3D" id="1.10.268.10">
    <property type="entry name" value="Topoisomerase, domain 3"/>
    <property type="match status" value="1"/>
</dbReference>
<evidence type="ECO:0000313" key="12">
    <source>
        <dbReference type="EMBL" id="SNB67665.1"/>
    </source>
</evidence>
<keyword evidence="5 8" id="KW-0799">Topoisomerase</keyword>
<dbReference type="Gene3D" id="3.90.199.10">
    <property type="entry name" value="Topoisomerase II, domain 5"/>
    <property type="match status" value="1"/>
</dbReference>
<dbReference type="FunFam" id="1.10.268.10:FF:000001">
    <property type="entry name" value="DNA gyrase subunit A"/>
    <property type="match status" value="1"/>
</dbReference>
<protein>
    <recommendedName>
        <fullName evidence="8">DNA gyrase subunit A</fullName>
        <ecNumber evidence="8">5.6.2.2</ecNumber>
    </recommendedName>
</protein>
<evidence type="ECO:0000256" key="2">
    <source>
        <dbReference type="ARBA" id="ARBA00008263"/>
    </source>
</evidence>
<dbReference type="InterPro" id="IPR002205">
    <property type="entry name" value="Topo_IIA_dom_A"/>
</dbReference>
<feature type="domain" description="Topo IIA-type catalytic" evidence="11">
    <location>
        <begin position="36"/>
        <end position="527"/>
    </location>
</feature>
<dbReference type="InterPro" id="IPR013760">
    <property type="entry name" value="Topo_IIA-like_dom_sf"/>
</dbReference>
<feature type="active site" description="O-(5'-phospho-DNA)-tyrosine intermediate" evidence="8 9">
    <location>
        <position position="124"/>
    </location>
</feature>
<dbReference type="InterPro" id="IPR013758">
    <property type="entry name" value="Topo_IIA_A/C_ab"/>
</dbReference>
<name>A0A212R692_9PROT</name>
<evidence type="ECO:0000256" key="9">
    <source>
        <dbReference type="PROSITE-ProRule" id="PRU01384"/>
    </source>
</evidence>
<evidence type="ECO:0000256" key="6">
    <source>
        <dbReference type="ARBA" id="ARBA00023125"/>
    </source>
</evidence>
<dbReference type="SMART" id="SM00434">
    <property type="entry name" value="TOP4c"/>
    <property type="match status" value="1"/>
</dbReference>
<dbReference type="GO" id="GO:0006261">
    <property type="term" value="P:DNA-templated DNA replication"/>
    <property type="evidence" value="ECO:0007669"/>
    <property type="project" value="UniProtKB-UniRule"/>
</dbReference>
<dbReference type="Pfam" id="PF03989">
    <property type="entry name" value="DNA_gyraseA_C"/>
    <property type="match status" value="6"/>
</dbReference>
<sequence length="927" mass="102801">MASNLTPRPFEIVPIEDEMRRSYLDYAMSVIVSRALPDVRDGLKPVQRRILYAMREGGYGSDRPHRKSAKMVGEVMGNFHPHGDSAIYDAMVRMAQDFTMRLPLIDGQGNFGSMDDDPPAAMRYTEARLARAADALLQDIDKDTVDFRANYDESTVEPVVLPAQYPNLLVNGAGGIAVGMATNIPPHNLGELIDACIALLQNPQIDTSELLEIVKGPDFPTGAIILGRAGIQQAYTTGRGSVIVRSRTHFEQVRDRQAIIVTEVPYQVNKARMVERIAEVVREKRVEGIADLRDESDRHGVRVVIEVKRDADPEVVLNQLFKFTSLQTSWGINMVALVGGRPQIVTLRDILEAFLEFREEVIIRRTAFDLGKARDRAHVLVGLAAAVADIDAVISLVRAAPNPQAAREELMARAWPTEQIAPFLELIEPEEGTERQDASTFRLSERQARAILDLQLQRLTGLEREKITGELGEIALRIHELLKILRSRERLLEVTTQELLDVRERFANERRTEIDIHSEPDMDIEDLIQREDMVVTVTVNGYIKRVPLTTFRAQRRGGKGRAGMRTHDDDIVGNLFVANTHTPMLFFSSLGRVYKLKVYKLPLGTPQARGKAMINLFAALEKNESITAVMPLPEDETSWAEMSVFFATARGKVRRNALADFVRVPSNGKIAMGLDGDDKLVGAEVCDDSHDILLAAAGGKAIRFPASSVRVFRSRSSEGVWGMDLADGDRVISMSILDHIELSTEQRDEVLRWANARRRQLNNGLSNGEEGESAEPVETAFEPQFLSREELDAYVDREQLVLTVTANGFGKRTSAFEYRVTRRGGQGIINIETSARNGGVTAAFPVANGDQLMLVTDRGKTIRMPVKDIRIAGRNTQGVKLFTTDGAEQVVSAAHLPETEGESVDEVADEEILDGEEPTTSSADDPA</sequence>
<comment type="similarity">
    <text evidence="2 8">Belongs to the type II topoisomerase GyrA/ParC subunit family.</text>
</comment>
<dbReference type="InterPro" id="IPR013757">
    <property type="entry name" value="Topo_IIA_A_a_sf"/>
</dbReference>
<dbReference type="GO" id="GO:0003677">
    <property type="term" value="F:DNA binding"/>
    <property type="evidence" value="ECO:0007669"/>
    <property type="project" value="UniProtKB-UniRule"/>
</dbReference>
<evidence type="ECO:0000256" key="8">
    <source>
        <dbReference type="HAMAP-Rule" id="MF_01897"/>
    </source>
</evidence>
<dbReference type="SUPFAM" id="SSF56719">
    <property type="entry name" value="Type II DNA topoisomerase"/>
    <property type="match status" value="1"/>
</dbReference>
<dbReference type="PANTHER" id="PTHR43493">
    <property type="entry name" value="DNA GYRASE/TOPOISOMERASE SUBUNIT A"/>
    <property type="match status" value="1"/>
</dbReference>
<keyword evidence="7 8" id="KW-0413">Isomerase</keyword>
<dbReference type="SUPFAM" id="SSF101904">
    <property type="entry name" value="GyrA/ParC C-terminal domain-like"/>
    <property type="match status" value="1"/>
</dbReference>
<dbReference type="NCBIfam" id="NF004043">
    <property type="entry name" value="PRK05560.1"/>
    <property type="match status" value="1"/>
</dbReference>
<evidence type="ECO:0000313" key="13">
    <source>
        <dbReference type="Proteomes" id="UP000197065"/>
    </source>
</evidence>
<comment type="miscellaneous">
    <text evidence="8">Few gyrases are as efficient as E.coli at forming negative supercoils. Not all organisms have 2 type II topoisomerases; in organisms with a single type II topoisomerase this enzyme also has to decatenate newly replicated chromosomes.</text>
</comment>
<dbReference type="InterPro" id="IPR005743">
    <property type="entry name" value="GyrA"/>
</dbReference>
<dbReference type="NCBIfam" id="TIGR01063">
    <property type="entry name" value="gyrA"/>
    <property type="match status" value="1"/>
</dbReference>
<dbReference type="FunFam" id="3.90.199.10:FF:000001">
    <property type="entry name" value="DNA gyrase subunit A"/>
    <property type="match status" value="1"/>
</dbReference>
<keyword evidence="3 8" id="KW-0547">Nucleotide-binding</keyword>
<dbReference type="Gene3D" id="3.30.1360.40">
    <property type="match status" value="1"/>
</dbReference>
<dbReference type="GO" id="GO:0005694">
    <property type="term" value="C:chromosome"/>
    <property type="evidence" value="ECO:0007669"/>
    <property type="project" value="InterPro"/>
</dbReference>
<feature type="compositionally biased region" description="Acidic residues" evidence="10">
    <location>
        <begin position="899"/>
        <end position="917"/>
    </location>
</feature>
<dbReference type="GO" id="GO:0005737">
    <property type="term" value="C:cytoplasm"/>
    <property type="evidence" value="ECO:0007669"/>
    <property type="project" value="UniProtKB-SubCell"/>
</dbReference>
<dbReference type="GO" id="GO:0034335">
    <property type="term" value="F:DNA negative supercoiling activity"/>
    <property type="evidence" value="ECO:0007669"/>
    <property type="project" value="UniProtKB-ARBA"/>
</dbReference>
<gene>
    <name evidence="8" type="primary">gyrA</name>
    <name evidence="12" type="ORF">SAMN07250955_10615</name>
</gene>
<dbReference type="Gene3D" id="2.120.10.90">
    <property type="entry name" value="DNA gyrase/topoisomerase IV, subunit A, C-terminal"/>
    <property type="match status" value="1"/>
</dbReference>
<reference evidence="12 13" key="1">
    <citation type="submission" date="2017-06" db="EMBL/GenBank/DDBJ databases">
        <authorList>
            <person name="Kim H.J."/>
            <person name="Triplett B.A."/>
        </authorList>
    </citation>
    <scope>NUCLEOTIDE SEQUENCE [LARGE SCALE GENOMIC DNA]</scope>
    <source>
        <strain evidence="12 13">B29T1</strain>
    </source>
</reference>
<dbReference type="InterPro" id="IPR050220">
    <property type="entry name" value="Type_II_DNA_Topoisomerases"/>
</dbReference>
<dbReference type="AlphaFoldDB" id="A0A212R692"/>
<keyword evidence="6 8" id="KW-0238">DNA-binding</keyword>
<dbReference type="EMBL" id="FYEH01000006">
    <property type="protein sequence ID" value="SNB67665.1"/>
    <property type="molecule type" value="Genomic_DNA"/>
</dbReference>
<feature type="region of interest" description="Disordered" evidence="10">
    <location>
        <begin position="894"/>
        <end position="927"/>
    </location>
</feature>
<evidence type="ECO:0000256" key="4">
    <source>
        <dbReference type="ARBA" id="ARBA00022840"/>
    </source>
</evidence>
<comment type="function">
    <text evidence="8">A type II topoisomerase that negatively supercoils closed circular double-stranded (ds) DNA in an ATP-dependent manner to modulate DNA topology and maintain chromosomes in an underwound state. Negative supercoiling favors strand separation, and DNA replication, transcription, recombination and repair, all of which involve strand separation. Also able to catalyze the interconversion of other topological isomers of dsDNA rings, including catenanes and knotted rings. Type II topoisomerases break and join 2 DNA strands simultaneously in an ATP-dependent manner.</text>
</comment>
<dbReference type="GO" id="GO:0009330">
    <property type="term" value="C:DNA topoisomerase type II (double strand cut, ATP-hydrolyzing) complex"/>
    <property type="evidence" value="ECO:0007669"/>
    <property type="project" value="TreeGrafter"/>
</dbReference>
<dbReference type="PANTHER" id="PTHR43493:SF5">
    <property type="entry name" value="DNA GYRASE SUBUNIT A, CHLOROPLASTIC_MITOCHONDRIAL"/>
    <property type="match status" value="1"/>
</dbReference>
<keyword evidence="13" id="KW-1185">Reference proteome</keyword>
<dbReference type="FunFam" id="3.30.1360.40:FF:000002">
    <property type="entry name" value="DNA gyrase subunit A"/>
    <property type="match status" value="1"/>
</dbReference>